<keyword evidence="4" id="KW-1185">Reference proteome</keyword>
<dbReference type="GO" id="GO:0033619">
    <property type="term" value="P:membrane protein proteolysis"/>
    <property type="evidence" value="ECO:0007669"/>
    <property type="project" value="TreeGrafter"/>
</dbReference>
<dbReference type="GO" id="GO:0098553">
    <property type="term" value="C:lumenal side of endoplasmic reticulum membrane"/>
    <property type="evidence" value="ECO:0007669"/>
    <property type="project" value="TreeGrafter"/>
</dbReference>
<evidence type="ECO:0000256" key="3">
    <source>
        <dbReference type="SAM" id="MobiDB-lite"/>
    </source>
</evidence>
<dbReference type="GO" id="GO:0098554">
    <property type="term" value="C:cytoplasmic side of endoplasmic reticulum membrane"/>
    <property type="evidence" value="ECO:0007669"/>
    <property type="project" value="TreeGrafter"/>
</dbReference>
<dbReference type="PANTHER" id="PTHR12174">
    <property type="entry name" value="SIGNAL PEPTIDE PEPTIDASE"/>
    <property type="match status" value="1"/>
</dbReference>
<protein>
    <submittedName>
        <fullName evidence="5">Secreted protein</fullName>
    </submittedName>
</protein>
<dbReference type="GO" id="GO:0006465">
    <property type="term" value="P:signal peptide processing"/>
    <property type="evidence" value="ECO:0007669"/>
    <property type="project" value="TreeGrafter"/>
</dbReference>
<dbReference type="WBParaSite" id="jg2148">
    <property type="protein sequence ID" value="jg2148"/>
    <property type="gene ID" value="jg2148"/>
</dbReference>
<organism evidence="4 5">
    <name type="scientific">Ditylenchus dipsaci</name>
    <dbReference type="NCBI Taxonomy" id="166011"/>
    <lineage>
        <taxon>Eukaryota</taxon>
        <taxon>Metazoa</taxon>
        <taxon>Ecdysozoa</taxon>
        <taxon>Nematoda</taxon>
        <taxon>Chromadorea</taxon>
        <taxon>Rhabditida</taxon>
        <taxon>Tylenchina</taxon>
        <taxon>Tylenchomorpha</taxon>
        <taxon>Sphaerularioidea</taxon>
        <taxon>Anguinidae</taxon>
        <taxon>Anguininae</taxon>
        <taxon>Ditylenchus</taxon>
    </lineage>
</organism>
<dbReference type="PANTHER" id="PTHR12174:SF23">
    <property type="entry name" value="MINOR HISTOCOMPATIBILITY ANTIGEN H13"/>
    <property type="match status" value="1"/>
</dbReference>
<sequence>MHYFKAAQPALLYLVPTCLLTPLFVALCRGELGALWHYSEEHLVEKHEKEKEKEKTKPKEKSEKEKLKEKKTK</sequence>
<evidence type="ECO:0000256" key="1">
    <source>
        <dbReference type="ARBA" id="ARBA00004477"/>
    </source>
</evidence>
<dbReference type="Pfam" id="PF04258">
    <property type="entry name" value="Peptidase_A22B"/>
    <property type="match status" value="1"/>
</dbReference>
<dbReference type="AlphaFoldDB" id="A0A915DP46"/>
<evidence type="ECO:0000313" key="5">
    <source>
        <dbReference type="WBParaSite" id="jg2148"/>
    </source>
</evidence>
<name>A0A915DP46_9BILA</name>
<dbReference type="Proteomes" id="UP000887574">
    <property type="component" value="Unplaced"/>
</dbReference>
<reference evidence="5" key="1">
    <citation type="submission" date="2022-11" db="UniProtKB">
        <authorList>
            <consortium name="WormBaseParasite"/>
        </authorList>
    </citation>
    <scope>IDENTIFICATION</scope>
</reference>
<evidence type="ECO:0000313" key="4">
    <source>
        <dbReference type="Proteomes" id="UP000887574"/>
    </source>
</evidence>
<dbReference type="InterPro" id="IPR007369">
    <property type="entry name" value="Peptidase_A22B_SPP"/>
</dbReference>
<evidence type="ECO:0000256" key="2">
    <source>
        <dbReference type="ARBA" id="ARBA00022824"/>
    </source>
</evidence>
<dbReference type="GO" id="GO:0042500">
    <property type="term" value="F:aspartic endopeptidase activity, intramembrane cleaving"/>
    <property type="evidence" value="ECO:0007669"/>
    <property type="project" value="InterPro"/>
</dbReference>
<feature type="region of interest" description="Disordered" evidence="3">
    <location>
        <begin position="45"/>
        <end position="73"/>
    </location>
</feature>
<comment type="subcellular location">
    <subcellularLocation>
        <location evidence="1">Endoplasmic reticulum membrane</location>
        <topology evidence="1">Multi-pass membrane protein</topology>
    </subcellularLocation>
</comment>
<keyword evidence="2" id="KW-0256">Endoplasmic reticulum</keyword>
<proteinExistence type="predicted"/>
<accession>A0A915DP46</accession>